<dbReference type="AlphaFoldDB" id="A0A380ACA5"/>
<protein>
    <submittedName>
        <fullName evidence="1">Uncharacterized protein</fullName>
    </submittedName>
</protein>
<evidence type="ECO:0000313" key="2">
    <source>
        <dbReference type="Proteomes" id="UP000255529"/>
    </source>
</evidence>
<organism evidence="1 2">
    <name type="scientific">Serratia quinivorans</name>
    <dbReference type="NCBI Taxonomy" id="137545"/>
    <lineage>
        <taxon>Bacteria</taxon>
        <taxon>Pseudomonadati</taxon>
        <taxon>Pseudomonadota</taxon>
        <taxon>Gammaproteobacteria</taxon>
        <taxon>Enterobacterales</taxon>
        <taxon>Yersiniaceae</taxon>
        <taxon>Serratia</taxon>
    </lineage>
</organism>
<dbReference type="Proteomes" id="UP000255529">
    <property type="component" value="Unassembled WGS sequence"/>
</dbReference>
<reference evidence="1 2" key="1">
    <citation type="submission" date="2018-06" db="EMBL/GenBank/DDBJ databases">
        <authorList>
            <consortium name="Pathogen Informatics"/>
            <person name="Doyle S."/>
        </authorList>
    </citation>
    <scope>NUCLEOTIDE SEQUENCE [LARGE SCALE GENOMIC DNA]</scope>
    <source>
        <strain evidence="1 2">NCTC11544</strain>
    </source>
</reference>
<sequence>MIESFQEIRHPVDAVHYVKFAEMIGKPATAVKR</sequence>
<proteinExistence type="predicted"/>
<name>A0A380ACA5_9GAMM</name>
<gene>
    <name evidence="1" type="ORF">NCTC11544_03898</name>
</gene>
<evidence type="ECO:0000313" key="1">
    <source>
        <dbReference type="EMBL" id="SUI77179.1"/>
    </source>
</evidence>
<accession>A0A380ACA5</accession>
<dbReference type="EMBL" id="UGYN01000002">
    <property type="protein sequence ID" value="SUI77179.1"/>
    <property type="molecule type" value="Genomic_DNA"/>
</dbReference>